<keyword evidence="4" id="KW-0548">Nucleotidyltransferase</keyword>
<dbReference type="InterPro" id="IPR043502">
    <property type="entry name" value="DNA/RNA_pol_sf"/>
</dbReference>
<evidence type="ECO:0000256" key="4">
    <source>
        <dbReference type="ARBA" id="ARBA00022695"/>
    </source>
</evidence>
<dbReference type="Gene3D" id="2.40.10.10">
    <property type="entry name" value="Trypsin-like serine proteases"/>
    <property type="match status" value="1"/>
</dbReference>
<dbReference type="SUPFAM" id="SSF52540">
    <property type="entry name" value="P-loop containing nucleoside triphosphate hydrolases"/>
    <property type="match status" value="1"/>
</dbReference>
<name>A0A218NJT4_9VIRU</name>
<dbReference type="GO" id="GO:0006508">
    <property type="term" value="P:proteolysis"/>
    <property type="evidence" value="ECO:0007669"/>
    <property type="project" value="UniProtKB-KW"/>
</dbReference>
<dbReference type="Gene3D" id="3.40.50.300">
    <property type="entry name" value="P-loop containing nucleotide triphosphate hydrolases"/>
    <property type="match status" value="1"/>
</dbReference>
<gene>
    <name evidence="15" type="ORF">Q_sR_OV_042_gene1</name>
</gene>
<evidence type="ECO:0000256" key="7">
    <source>
        <dbReference type="ARBA" id="ARBA00022807"/>
    </source>
</evidence>
<dbReference type="CDD" id="cd23194">
    <property type="entry name" value="Dicistroviridae_RdRp"/>
    <property type="match status" value="1"/>
</dbReference>
<accession>A0A218NJT4</accession>
<dbReference type="GO" id="GO:0006351">
    <property type="term" value="P:DNA-templated transcription"/>
    <property type="evidence" value="ECO:0007669"/>
    <property type="project" value="InterPro"/>
</dbReference>
<evidence type="ECO:0000256" key="2">
    <source>
        <dbReference type="ARBA" id="ARBA00022670"/>
    </source>
</evidence>
<dbReference type="InterPro" id="IPR014759">
    <property type="entry name" value="Helicase_SF3_ssRNA_vir"/>
</dbReference>
<dbReference type="PROSITE" id="PS51874">
    <property type="entry name" value="PCV_3C_PRO"/>
    <property type="match status" value="1"/>
</dbReference>
<evidence type="ECO:0000256" key="11">
    <source>
        <dbReference type="SAM" id="MobiDB-lite"/>
    </source>
</evidence>
<feature type="region of interest" description="Disordered" evidence="11">
    <location>
        <begin position="896"/>
        <end position="940"/>
    </location>
</feature>
<protein>
    <submittedName>
        <fullName evidence="15">Putative non-structural protein</fullName>
    </submittedName>
</protein>
<evidence type="ECO:0000256" key="6">
    <source>
        <dbReference type="ARBA" id="ARBA00022801"/>
    </source>
</evidence>
<dbReference type="Gene3D" id="1.20.960.20">
    <property type="match status" value="1"/>
</dbReference>
<keyword evidence="7" id="KW-0788">Thiol protease</keyword>
<dbReference type="GO" id="GO:0003724">
    <property type="term" value="F:RNA helicase activity"/>
    <property type="evidence" value="ECO:0007669"/>
    <property type="project" value="InterPro"/>
</dbReference>
<organism evidence="15">
    <name type="scientific">Picornavirales Q_sR_OV_042</name>
    <dbReference type="NCBI Taxonomy" id="2016079"/>
    <lineage>
        <taxon>Viruses</taxon>
        <taxon>Riboviria</taxon>
        <taxon>Orthornavirae</taxon>
        <taxon>Pisuviricota</taxon>
        <taxon>Pisoniviricetes</taxon>
        <taxon>Picornavirales</taxon>
    </lineage>
</organism>
<dbReference type="InterPro" id="IPR001205">
    <property type="entry name" value="RNA-dir_pol_C"/>
</dbReference>
<evidence type="ECO:0000259" key="13">
    <source>
        <dbReference type="PROSITE" id="PS51218"/>
    </source>
</evidence>
<keyword evidence="3" id="KW-0808">Transferase</keyword>
<dbReference type="InterPro" id="IPR027417">
    <property type="entry name" value="P-loop_NTPase"/>
</dbReference>
<dbReference type="Gene3D" id="3.30.70.270">
    <property type="match status" value="1"/>
</dbReference>
<keyword evidence="8" id="KW-0067">ATP-binding</keyword>
<dbReference type="SUPFAM" id="SSF56672">
    <property type="entry name" value="DNA/RNA polymerases"/>
    <property type="match status" value="1"/>
</dbReference>
<dbReference type="Pfam" id="PF00680">
    <property type="entry name" value="RdRP_1"/>
    <property type="match status" value="1"/>
</dbReference>
<keyword evidence="2" id="KW-0645">Protease</keyword>
<keyword evidence="1" id="KW-0696">RNA-directed RNA polymerase</keyword>
<evidence type="ECO:0000256" key="5">
    <source>
        <dbReference type="ARBA" id="ARBA00022741"/>
    </source>
</evidence>
<feature type="coiled-coil region" evidence="10">
    <location>
        <begin position="225"/>
        <end position="262"/>
    </location>
</feature>
<dbReference type="InterPro" id="IPR043128">
    <property type="entry name" value="Rev_trsase/Diguanyl_cyclase"/>
</dbReference>
<dbReference type="Pfam" id="PF00910">
    <property type="entry name" value="RNA_helicase"/>
    <property type="match status" value="1"/>
</dbReference>
<dbReference type="GO" id="GO:0005524">
    <property type="term" value="F:ATP binding"/>
    <property type="evidence" value="ECO:0007669"/>
    <property type="project" value="UniProtKB-KW"/>
</dbReference>
<proteinExistence type="predicted"/>
<feature type="domain" description="RdRp catalytic" evidence="12">
    <location>
        <begin position="1789"/>
        <end position="1917"/>
    </location>
</feature>
<dbReference type="GO" id="GO:0004197">
    <property type="term" value="F:cysteine-type endopeptidase activity"/>
    <property type="evidence" value="ECO:0007669"/>
    <property type="project" value="InterPro"/>
</dbReference>
<evidence type="ECO:0000256" key="10">
    <source>
        <dbReference type="SAM" id="Coils"/>
    </source>
</evidence>
<dbReference type="GO" id="GO:0039694">
    <property type="term" value="P:viral RNA genome replication"/>
    <property type="evidence" value="ECO:0007669"/>
    <property type="project" value="InterPro"/>
</dbReference>
<keyword evidence="9" id="KW-0693">Viral RNA replication</keyword>
<reference evidence="15" key="1">
    <citation type="submission" date="2016-12" db="EMBL/GenBank/DDBJ databases">
        <title>Virus-host infection dynamics for marine picoeukaryotes resolved from metatranscriptome.</title>
        <authorList>
            <person name="Moniruzzaman M."/>
            <person name="Wurch L.L."/>
            <person name="Alexander H."/>
            <person name="Dyhrman S.T."/>
            <person name="Gobler C.J."/>
            <person name="Wilhelm S.W."/>
        </authorList>
    </citation>
    <scope>NUCLEOTIDE SEQUENCE</scope>
    <source>
        <strain evidence="15">Q_sR_OV_042</strain>
    </source>
</reference>
<keyword evidence="5" id="KW-0547">Nucleotide-binding</keyword>
<dbReference type="PROSITE" id="PS51218">
    <property type="entry name" value="SF3_HELICASE_2"/>
    <property type="match status" value="1"/>
</dbReference>
<dbReference type="InterPro" id="IPR007094">
    <property type="entry name" value="RNA-dir_pol_PSvirus"/>
</dbReference>
<feature type="domain" description="SF3 helicase" evidence="13">
    <location>
        <begin position="599"/>
        <end position="774"/>
    </location>
</feature>
<dbReference type="InterPro" id="IPR044067">
    <property type="entry name" value="PCV_3C_PRO"/>
</dbReference>
<evidence type="ECO:0000256" key="3">
    <source>
        <dbReference type="ARBA" id="ARBA00022679"/>
    </source>
</evidence>
<evidence type="ECO:0000256" key="9">
    <source>
        <dbReference type="ARBA" id="ARBA00022953"/>
    </source>
</evidence>
<dbReference type="InterPro" id="IPR009003">
    <property type="entry name" value="Peptidase_S1_PA"/>
</dbReference>
<dbReference type="SUPFAM" id="SSF50494">
    <property type="entry name" value="Trypsin-like serine proteases"/>
    <property type="match status" value="1"/>
</dbReference>
<keyword evidence="6" id="KW-0378">Hydrolase</keyword>
<keyword evidence="10" id="KW-0175">Coiled coil</keyword>
<dbReference type="PROSITE" id="PS50507">
    <property type="entry name" value="RDRP_SSRNA_POS"/>
    <property type="match status" value="1"/>
</dbReference>
<sequence>MIDYKIAICRRPIPLWVVSSETLSQFKRRPPYNMDKCNPSSLVDLMASLDLAPSPDTDYGYVTDADKTEFAIHSLAASAALHNIRNFVENFYPSDHPLQHQALYTFLKQFDLTTDPSTSLDSLFQIRTFALNNMCISEEWDQIKCFLRLMTCSGNPLYISEPALDCPGTDITEVVFKNFKITKTFYPDFDDLCYTIDTTYHKLRLLLSGDIEENPGPPIHSKPLDRDQQKRIREMAREIEKLKRVQARQNNYLQRQIELEKRDRQKKREVGADRKRFAQTLISDTADKLKSDVTAFVSNPAALAEAAKTTAYVAANAIVPGIGTAAATVVTGSKITTAIDKLNPTIDMIQNILKHITDASDEFKSLFSIPKDYDLLGILISLASIASCLINKQLLLVTLHCTNLARQLKVSLDSLMSLIPSFSDLSVSFTSVLGKFRVGQSLVNEMFATATKMPELLPFTGFLSFLCGAFTLLCSGSIPTPTDMTKHFANIGRAAQGFRALKDMFTWIYDYLAEIYYTTVYGISAEDYKFMQHFPQLENLYAAVSIIEKFDRKIIDGSAAIANQVLTVNHNLSEYHYQANKINSRVNVNLVNSLQKRIKEQFEWATHSSARAQTIRKQPVSLYLYGHPGVGKSVATEVLKARIFKKYLKDSGNKYESCSFPRAAKNEFWEGYTGQPIIILDDFGNMKDSQQKPVEEYEELERMVNTAQYPLKMAELKSKGCSYFTSEYIIASSNQKYPEIKSLVDPGAVFRRFHVWAEVRIDPAYGKAIGKDAYGNPYHMFCKDAVAKHKKCDVKDISPLFTEHYRFDCYTVSHSKQTGQADISLVPGQQDRTFDQFWDFYVTQVESHRDSNTKLASAIRAQAGITEPEVPPTEAEILQQFDKIFHPERFIDDVASSTAAVSTPTTSSTTTSTPSTSTAQPTTSTDQSTPATDTSTSTQLDGDFFADAETDSVFAAISDIFIQKTRVRAIRDAFEHHRKACKERLSNVWSKLQSLVTDAGNKLLSVAQFILSFLSTAAQKCYSYLPSVPTSAALGGLCSTAMALLGIWYTGIFRSQPSDSLDSWCQFNRTPSNSTVPCGKCPACDIIEYPNSGDMLDHFLDRTGIKSVRNALLATGIDRESIEDIREQVRRGLPQRRSRRKCSLLHYTNRSDPDLTPEEARKMLETTCLAGCQICDTLEIDDVNDMMDREVISLTRDVWNKFSRDVYAQRVYETQPHVSRPHNYAQRTYDTQPASARPRTFAQTNPSPRMAQGLVECKTEMHIGARKYAQRDQVQIEQTTQVLLSNSVWIQAVDKTGQCCRSNGVFLVGRTMITTAHTILNPPHIDPIEYLIIRNPYSTEAAIKVPIDQCKISQVSQLDGSPVDLALVSFPPVVPNRPRILSKFLNSKDIDLLKEGELTFSGFHEFKGKTIVQEKYPSSFAVSTKTTEYLLHKPGTCPKDPTLCKCPIRIGNHIDYDLETVSGMCGALLSISNRLIHTKLIGFHVAGGAGVLALGVLTTRQLLEQALETHVEKFGIPKSYLIDGRLPYSQSWIDPSRKVSLLDLGDCINVGTAPAPAAPTQTQLSPSLIFNQVQSHIAKPANLRPVHVQGEGLVDPMLKGIKKIMGGQTFVDPDLLEAAANDVFQGLGPPKTGRGVVHSYEEAIVGVEGDPYKRPINRTTSPGYPYNLTNKSKGKTAWLGDGDDYIVDNPELKQDVERLINDSRQGIRGSAISIATLKDEKRPNAKTDAGKTRVFEACPQHLVIAIRQFFLDFAAHVMRNRIDNGIAVGINPYSLEWTKLAHHLQSKGNFMIAGDFSNFDGSLLMQVLVKIVEKINEWYGDDEETQLIRSALWEHICNADILVRGEVIRKTHSQPSGNPLTVIINSLFNGIVMRIAYMLLKKEQGLPAVCDYRKHVAEIIYGDDDIKSVSVEILDWFNQLTLTKALASFGLTYTDETKTGIILPYKPLEDVAFLKRKFAIQPDGTFLAPMDLENVLEITNWIRGKAFRSATIENCEQAVMELSLHPQDVYECWSTRIREELRKVGLTILVPTYYEQMQTYRYNRDMYERIQYVPLW</sequence>
<dbReference type="EMBL" id="KY286099">
    <property type="protein sequence ID" value="ASG92538.1"/>
    <property type="molecule type" value="Genomic_RNA"/>
</dbReference>
<dbReference type="GO" id="GO:0003968">
    <property type="term" value="F:RNA-directed RNA polymerase activity"/>
    <property type="evidence" value="ECO:0007669"/>
    <property type="project" value="UniProtKB-KW"/>
</dbReference>
<feature type="domain" description="Peptidase C3" evidence="14">
    <location>
        <begin position="1273"/>
        <end position="1503"/>
    </location>
</feature>
<dbReference type="InterPro" id="IPR000605">
    <property type="entry name" value="Helicase_SF3_ssDNA/RNA_vir"/>
</dbReference>
<evidence type="ECO:0000256" key="1">
    <source>
        <dbReference type="ARBA" id="ARBA00022484"/>
    </source>
</evidence>
<dbReference type="GO" id="GO:0003723">
    <property type="term" value="F:RNA binding"/>
    <property type="evidence" value="ECO:0007669"/>
    <property type="project" value="InterPro"/>
</dbReference>
<feature type="compositionally biased region" description="Low complexity" evidence="11">
    <location>
        <begin position="896"/>
        <end position="938"/>
    </location>
</feature>
<evidence type="ECO:0000259" key="14">
    <source>
        <dbReference type="PROSITE" id="PS51874"/>
    </source>
</evidence>
<evidence type="ECO:0000256" key="8">
    <source>
        <dbReference type="ARBA" id="ARBA00022840"/>
    </source>
</evidence>
<evidence type="ECO:0000313" key="15">
    <source>
        <dbReference type="EMBL" id="ASG92538.1"/>
    </source>
</evidence>
<dbReference type="InterPro" id="IPR043504">
    <property type="entry name" value="Peptidase_S1_PA_chymotrypsin"/>
</dbReference>
<evidence type="ECO:0000259" key="12">
    <source>
        <dbReference type="PROSITE" id="PS50507"/>
    </source>
</evidence>